<dbReference type="STRING" id="192904.SAMN04488514_11255"/>
<evidence type="ECO:0000313" key="1">
    <source>
        <dbReference type="EMBL" id="SDM65568.1"/>
    </source>
</evidence>
<evidence type="ECO:0000313" key="2">
    <source>
        <dbReference type="Proteomes" id="UP000199440"/>
    </source>
</evidence>
<dbReference type="AlphaFoldDB" id="A0A1G9V0A8"/>
<gene>
    <name evidence="1" type="ORF">SAMN04488514_11255</name>
</gene>
<name>A0A1G9V0A8_9FLAO</name>
<organism evidence="1 2">
    <name type="scientific">Kriegella aquimaris</name>
    <dbReference type="NCBI Taxonomy" id="192904"/>
    <lineage>
        <taxon>Bacteria</taxon>
        <taxon>Pseudomonadati</taxon>
        <taxon>Bacteroidota</taxon>
        <taxon>Flavobacteriia</taxon>
        <taxon>Flavobacteriales</taxon>
        <taxon>Flavobacteriaceae</taxon>
        <taxon>Kriegella</taxon>
    </lineage>
</organism>
<keyword evidence="2" id="KW-1185">Reference proteome</keyword>
<dbReference type="Proteomes" id="UP000199440">
    <property type="component" value="Unassembled WGS sequence"/>
</dbReference>
<proteinExistence type="predicted"/>
<accession>A0A1G9V0A8</accession>
<dbReference type="RefSeq" id="WP_089893348.1">
    <property type="nucleotide sequence ID" value="NZ_FNGV01000012.1"/>
</dbReference>
<reference evidence="1 2" key="1">
    <citation type="submission" date="2016-10" db="EMBL/GenBank/DDBJ databases">
        <authorList>
            <person name="de Groot N.N."/>
        </authorList>
    </citation>
    <scope>NUCLEOTIDE SEQUENCE [LARGE SCALE GENOMIC DNA]</scope>
    <source>
        <strain evidence="1 2">DSM 19886</strain>
    </source>
</reference>
<dbReference type="OrthoDB" id="1448680at2"/>
<sequence length="83" mass="10090">MSLYRQEKLIYTLLKFRWKKYGLTHIKVECYNRFQGDKYICRLEVFKGGRGIKNRLMKYEAQLEDKFVVEAERRLKEILVAVP</sequence>
<dbReference type="EMBL" id="FNGV01000012">
    <property type="protein sequence ID" value="SDM65568.1"/>
    <property type="molecule type" value="Genomic_DNA"/>
</dbReference>
<protein>
    <submittedName>
        <fullName evidence="1">Uncharacterized protein</fullName>
    </submittedName>
</protein>